<dbReference type="PANTHER" id="PTHR45703:SF22">
    <property type="entry name" value="DYNEIN CYTOPLASMIC 2 HEAVY CHAIN 1"/>
    <property type="match status" value="1"/>
</dbReference>
<evidence type="ECO:0000259" key="18">
    <source>
        <dbReference type="Pfam" id="PF21264"/>
    </source>
</evidence>
<evidence type="ECO:0000313" key="21">
    <source>
        <dbReference type="Proteomes" id="UP000681720"/>
    </source>
</evidence>
<gene>
    <name evidence="20" type="ORF">GIL414_LOCUS3667</name>
</gene>
<evidence type="ECO:0000313" key="20">
    <source>
        <dbReference type="EMBL" id="CAF3845794.1"/>
    </source>
</evidence>
<dbReference type="GO" id="GO:0007018">
    <property type="term" value="P:microtubule-based movement"/>
    <property type="evidence" value="ECO:0007669"/>
    <property type="project" value="InterPro"/>
</dbReference>
<evidence type="ECO:0000259" key="16">
    <source>
        <dbReference type="Pfam" id="PF12780"/>
    </source>
</evidence>
<evidence type="ECO:0000256" key="4">
    <source>
        <dbReference type="ARBA" id="ARBA00022701"/>
    </source>
</evidence>
<evidence type="ECO:0000256" key="3">
    <source>
        <dbReference type="ARBA" id="ARBA00022490"/>
    </source>
</evidence>
<dbReference type="Pfam" id="PF12781">
    <property type="entry name" value="AAA_9"/>
    <property type="match status" value="1"/>
</dbReference>
<dbReference type="FunFam" id="3.40.50.300:FF:000706">
    <property type="entry name" value="Cytoplasmic dynein 2 heavy chain 1"/>
    <property type="match status" value="1"/>
</dbReference>
<feature type="coiled-coil region" evidence="13">
    <location>
        <begin position="1215"/>
        <end position="1284"/>
    </location>
</feature>
<dbReference type="Pfam" id="PF22597">
    <property type="entry name" value="DYN_lid"/>
    <property type="match status" value="1"/>
</dbReference>
<dbReference type="InterPro" id="IPR011704">
    <property type="entry name" value="ATPase_dyneun-rel_AAA"/>
</dbReference>
<comment type="subcellular location">
    <subcellularLocation>
        <location evidence="1">Cytoplasm</location>
        <location evidence="1">Cytoskeleton</location>
        <location evidence="1">Cilium axoneme</location>
    </subcellularLocation>
</comment>
<dbReference type="GO" id="GO:0045505">
    <property type="term" value="F:dynein intermediate chain binding"/>
    <property type="evidence" value="ECO:0007669"/>
    <property type="project" value="InterPro"/>
</dbReference>
<dbReference type="GO" id="GO:0051959">
    <property type="term" value="F:dynein light intermediate chain binding"/>
    <property type="evidence" value="ECO:0007669"/>
    <property type="project" value="InterPro"/>
</dbReference>
<dbReference type="FunFam" id="3.40.50.300:FF:001810">
    <property type="entry name" value="Cytoplasmic dynein 2 heavy chain 1"/>
    <property type="match status" value="1"/>
</dbReference>
<evidence type="ECO:0000256" key="2">
    <source>
        <dbReference type="ARBA" id="ARBA00008887"/>
    </source>
</evidence>
<feature type="domain" description="Dynein heavy chain AAA module D4" evidence="16">
    <location>
        <begin position="732"/>
        <end position="983"/>
    </location>
</feature>
<evidence type="ECO:0000256" key="7">
    <source>
        <dbReference type="ARBA" id="ARBA00023017"/>
    </source>
</evidence>
<keyword evidence="7" id="KW-0243">Dynein</keyword>
<keyword evidence="10" id="KW-0505">Motor protein</keyword>
<name>A0A8S2KDH9_9BILA</name>
<feature type="domain" description="Dynein 2 heavy chain 1 cytoplasmic ATPase lid" evidence="19">
    <location>
        <begin position="558"/>
        <end position="657"/>
    </location>
</feature>
<dbReference type="Pfam" id="PF12777">
    <property type="entry name" value="MT"/>
    <property type="match status" value="1"/>
</dbReference>
<evidence type="ECO:0000256" key="1">
    <source>
        <dbReference type="ARBA" id="ARBA00004430"/>
    </source>
</evidence>
<dbReference type="InterPro" id="IPR043157">
    <property type="entry name" value="Dynein_AAA1S"/>
</dbReference>
<evidence type="ECO:0000256" key="10">
    <source>
        <dbReference type="ARBA" id="ARBA00023175"/>
    </source>
</evidence>
<dbReference type="FunFam" id="3.40.50.300:FF:000598">
    <property type="entry name" value="Dynein cytoplasmic 2 heavy chain 1"/>
    <property type="match status" value="1"/>
</dbReference>
<proteinExistence type="inferred from homology"/>
<comment type="similarity">
    <text evidence="2">Belongs to the dynein heavy chain family.</text>
</comment>
<evidence type="ECO:0000256" key="11">
    <source>
        <dbReference type="ARBA" id="ARBA00023212"/>
    </source>
</evidence>
<evidence type="ECO:0000256" key="6">
    <source>
        <dbReference type="ARBA" id="ARBA00022840"/>
    </source>
</evidence>
<dbReference type="SUPFAM" id="SSF52540">
    <property type="entry name" value="P-loop containing nucleoside triphosphate hydrolases"/>
    <property type="match status" value="3"/>
</dbReference>
<dbReference type="InterPro" id="IPR024743">
    <property type="entry name" value="Dynein_HC_stalk"/>
</dbReference>
<dbReference type="GO" id="GO:0005524">
    <property type="term" value="F:ATP binding"/>
    <property type="evidence" value="ECO:0007669"/>
    <property type="project" value="UniProtKB-KW"/>
</dbReference>
<feature type="domain" description="Cytoplasmic dynein 2 heavy chain 1 AAA+ ATPase" evidence="18">
    <location>
        <begin position="234"/>
        <end position="327"/>
    </location>
</feature>
<dbReference type="EMBL" id="CAJOBJ010000821">
    <property type="protein sequence ID" value="CAF3845794.1"/>
    <property type="molecule type" value="Genomic_DNA"/>
</dbReference>
<evidence type="ECO:0000256" key="9">
    <source>
        <dbReference type="ARBA" id="ARBA00023069"/>
    </source>
</evidence>
<keyword evidence="3" id="KW-0963">Cytoplasm</keyword>
<dbReference type="Pfam" id="PF12775">
    <property type="entry name" value="AAA_7"/>
    <property type="match status" value="1"/>
</dbReference>
<evidence type="ECO:0008006" key="22">
    <source>
        <dbReference type="Google" id="ProtNLM"/>
    </source>
</evidence>
<dbReference type="FunFam" id="1.20.920.20:FF:000002">
    <property type="entry name" value="Cytoplasmic dynein 1 heavy chain"/>
    <property type="match status" value="1"/>
</dbReference>
<reference evidence="20" key="1">
    <citation type="submission" date="2021-02" db="EMBL/GenBank/DDBJ databases">
        <authorList>
            <person name="Nowell W R."/>
        </authorList>
    </citation>
    <scope>NUCLEOTIDE SEQUENCE</scope>
</reference>
<dbReference type="GO" id="GO:0016887">
    <property type="term" value="F:ATP hydrolysis activity"/>
    <property type="evidence" value="ECO:0007669"/>
    <property type="project" value="InterPro"/>
</dbReference>
<evidence type="ECO:0000259" key="19">
    <source>
        <dbReference type="Pfam" id="PF22597"/>
    </source>
</evidence>
<dbReference type="Gene3D" id="1.20.920.20">
    <property type="match status" value="1"/>
</dbReference>
<keyword evidence="12" id="KW-0966">Cell projection</keyword>
<evidence type="ECO:0000259" key="15">
    <source>
        <dbReference type="Pfam" id="PF12777"/>
    </source>
</evidence>
<dbReference type="PANTHER" id="PTHR45703">
    <property type="entry name" value="DYNEIN HEAVY CHAIN"/>
    <property type="match status" value="1"/>
</dbReference>
<dbReference type="GO" id="GO:0005874">
    <property type="term" value="C:microtubule"/>
    <property type="evidence" value="ECO:0007669"/>
    <property type="project" value="UniProtKB-KW"/>
</dbReference>
<feature type="coiled-coil region" evidence="13">
    <location>
        <begin position="1520"/>
        <end position="1549"/>
    </location>
</feature>
<feature type="domain" description="ATPase dynein-related AAA" evidence="14">
    <location>
        <begin position="87"/>
        <end position="223"/>
    </location>
</feature>
<dbReference type="GO" id="GO:0005930">
    <property type="term" value="C:axoneme"/>
    <property type="evidence" value="ECO:0007669"/>
    <property type="project" value="UniProtKB-SubCell"/>
</dbReference>
<dbReference type="Gene3D" id="6.10.140.1060">
    <property type="match status" value="1"/>
</dbReference>
<dbReference type="InterPro" id="IPR049400">
    <property type="entry name" value="DYNC2H1_AAA_dom"/>
</dbReference>
<keyword evidence="11" id="KW-0206">Cytoskeleton</keyword>
<keyword evidence="8 13" id="KW-0175">Coiled coil</keyword>
<feature type="coiled-coil region" evidence="13">
    <location>
        <begin position="1006"/>
        <end position="1075"/>
    </location>
</feature>
<dbReference type="InterPro" id="IPR026983">
    <property type="entry name" value="DHC"/>
</dbReference>
<evidence type="ECO:0000256" key="12">
    <source>
        <dbReference type="ARBA" id="ARBA00023273"/>
    </source>
</evidence>
<protein>
    <recommendedName>
        <fullName evidence="22">Cytoplasmic dynein 2 heavy chain 1</fullName>
    </recommendedName>
</protein>
<dbReference type="Proteomes" id="UP000681720">
    <property type="component" value="Unassembled WGS sequence"/>
</dbReference>
<keyword evidence="6" id="KW-0067">ATP-binding</keyword>
<dbReference type="Pfam" id="PF12780">
    <property type="entry name" value="AAA_8"/>
    <property type="match status" value="1"/>
</dbReference>
<dbReference type="Gene3D" id="1.10.8.710">
    <property type="match status" value="1"/>
</dbReference>
<dbReference type="FunFam" id="1.10.8.1220:FF:000003">
    <property type="entry name" value="Dynein cytoplasmic 2 heavy chain 1"/>
    <property type="match status" value="1"/>
</dbReference>
<evidence type="ECO:0000259" key="17">
    <source>
        <dbReference type="Pfam" id="PF12781"/>
    </source>
</evidence>
<dbReference type="InterPro" id="IPR027417">
    <property type="entry name" value="P-loop_NTPase"/>
</dbReference>
<dbReference type="Gene3D" id="1.10.8.1220">
    <property type="match status" value="1"/>
</dbReference>
<keyword evidence="5" id="KW-0547">Nucleotide-binding</keyword>
<dbReference type="InterPro" id="IPR054354">
    <property type="entry name" value="DYNC2H1-like_lid"/>
</dbReference>
<dbReference type="GO" id="GO:0030286">
    <property type="term" value="C:dynein complex"/>
    <property type="evidence" value="ECO:0007669"/>
    <property type="project" value="UniProtKB-KW"/>
</dbReference>
<evidence type="ECO:0000256" key="8">
    <source>
        <dbReference type="ARBA" id="ARBA00023054"/>
    </source>
</evidence>
<dbReference type="Pfam" id="PF21264">
    <property type="entry name" value="DYNC2H1_AAA_dom"/>
    <property type="match status" value="1"/>
</dbReference>
<evidence type="ECO:0000256" key="5">
    <source>
        <dbReference type="ARBA" id="ARBA00022741"/>
    </source>
</evidence>
<evidence type="ECO:0000259" key="14">
    <source>
        <dbReference type="Pfam" id="PF07728"/>
    </source>
</evidence>
<keyword evidence="4" id="KW-0493">Microtubule</keyword>
<feature type="non-terminal residue" evidence="20">
    <location>
        <position position="1"/>
    </location>
</feature>
<feature type="domain" description="Dynein heavy chain ATP-binding dynein motor region" evidence="17">
    <location>
        <begin position="1356"/>
        <end position="1574"/>
    </location>
</feature>
<feature type="domain" description="Dynein heavy chain coiled coil stalk" evidence="15">
    <location>
        <begin position="999"/>
        <end position="1330"/>
    </location>
</feature>
<keyword evidence="9" id="KW-0969">Cilium</keyword>
<dbReference type="InterPro" id="IPR035706">
    <property type="entry name" value="AAA_9"/>
</dbReference>
<dbReference type="FunFam" id="1.20.920.30:FF:000006">
    <property type="entry name" value="Cytoplasmic dynein 2 heavy chain 1"/>
    <property type="match status" value="1"/>
</dbReference>
<accession>A0A8S2KDH9</accession>
<comment type="caution">
    <text evidence="20">The sequence shown here is derived from an EMBL/GenBank/DDBJ whole genome shotgun (WGS) entry which is preliminary data.</text>
</comment>
<organism evidence="20 21">
    <name type="scientific">Rotaria magnacalcarata</name>
    <dbReference type="NCBI Taxonomy" id="392030"/>
    <lineage>
        <taxon>Eukaryota</taxon>
        <taxon>Metazoa</taxon>
        <taxon>Spiralia</taxon>
        <taxon>Gnathifera</taxon>
        <taxon>Rotifera</taxon>
        <taxon>Eurotatoria</taxon>
        <taxon>Bdelloidea</taxon>
        <taxon>Philodinida</taxon>
        <taxon>Philodinidae</taxon>
        <taxon>Rotaria</taxon>
    </lineage>
</organism>
<dbReference type="Gene3D" id="1.20.920.30">
    <property type="match status" value="1"/>
</dbReference>
<sequence>EITSNYESQLVVQASRINTLSKLTFGDSKRFDGLLQDIFPGIDLRDIEYETLRLALHEVFKEHHLLINDMQIRKALELYEQLRQRMGVVIVGPSGSGKSVLWKMLQHAMQKTGQQVRTYVMNPKSMPRIQLLGHIDIDTREWSDGVLTAASRAVVKEPLEIQSWIVCDGDVDPEWVESLNSVLDDNRLLTMPSGERIQFGPNVNFLFETHDLSCASPATISRMGMIFLSDEDTDVKAVVQSWLSKESEETRSSTEQYINDYFFEAFNWTIKQNDFVVETTLIGTVLNGLSHLHGVHDKSLFALGLIRGLGGNLNEKTKEAFAREVFRITGEHPPDPSNLLSTKYDEKMKSLMVYTNDDKSDTSTDNFNNIHDLPVIRTIDIQRYLDSLLPWLDSKHRKAFLVVGPDGCGKGTLLRYCFRQLRSTQVTILHCSAQTSPIHVIQKLNQSCIQVSSTNGRTYRPKDCENLILYVKDINLPKLDKWGTSQLIEFLQQILIYNGFYDENLEFVNLENIQIVGSMNPSNTLGRHKLSTRFTSVVRICSINYPNEEQLQMIYANYLRAILQQQLPSHKVWSSHGKIHQLALSMIHVYNELRSQFSQDEHSHYLFTPRDLTHWCLSLLRYDFSSIRNDTSAEGLIEVWTYEACRLFRDRLVGTETQNKFDQIIDKTLKTDWSSNALGSLRESYFVSWVNSGNRRALPPAGRMLTRLSNKDLGPFIERGITRYRSDYRDTNVFIFREILNTIVRCDRVLTTPGGSLLLAGRSGVGRRTAVGIVAAMNNMKLFSPKVSRSYGIKHFKNDLKTILQNAGVDGEQCVLLMEDYQFMESTFVELINSLLSSGEVPGLYTPDELEAILSPLREESSQENFRGTMVQYFAQRVKTNLHIVLIMDFTRPTFTIACQSNPGFFKECAVQWMEGWSEKSMIKIPSMLFSTDRSDESMKDGFTEKINLDEDLAKLFYYIHQSMEKKYLTPRRYLVLLETYRQVYLSKHYAIVKRQKHLKSGVSKLSDARKVVDDLKRNAEVKRKELAVKQQEADDALKQITKSMADAGTQKNEMEQLKVKVNEETAYIERQKREIDDELAETQPLVEQAKQAVGSLKADTLVEIRSFRAPPDVIKDILEGVLKLMGVSDTSWTSMKAFLGKRGVKEEIMSYDPRNVVAENRESVEQLLRKKADSFLQENAAKASQAAGPLATWVVANVKYSRVLEKISPLEEKQNKLRKNLESSTRKMDELSHELRIVDDKVDKYRATFEKTTNEAQRLKIDLEKANEIIEAAQNLVGKLEGEFHRWSAQVNDLDDQLIILPKLCVLSAGFITYLASQSEDKRLDYMNKWKQTLSVDEKFDVRKFLSTESEQLGWKSQGLPSDELSMENAMVILRSQLCPFLVDPSSRATDWLKTHLKDKKIEVVNQQDNNFTTQLELAVRFGKTLIVQEVDGVESVLYPILRKDLAAQGPRHVVQIGEKTIDYNSDFRIYLTTRNPTPELLPDMEAIVNEVNFTTTRAGLTGQLLATAIQHEKPQLEVRKTELLRKEEELKIELAKLEDQLLEDLANATGNILENKELLQSLNKTKEKSATITNSLEESRKLGEDLDKERNDYLPLAKHGSKLYFVISDLSKVNNMYQFSLAAFLRLFQRNLERTDANKGSSQDRTLSLAKSQLRIAYAYITRSLFKADRLMFAMHLAHGMFPKKIPDNEWEHFIGLSVADVKEARTLPAWVNEERSFDVSSFKVIIDFNF</sequence>
<dbReference type="InterPro" id="IPR024317">
    <property type="entry name" value="Dynein_heavy_chain_D4_dom"/>
</dbReference>
<dbReference type="Pfam" id="PF07728">
    <property type="entry name" value="AAA_5"/>
    <property type="match status" value="1"/>
</dbReference>
<dbReference type="Gene3D" id="3.40.50.300">
    <property type="entry name" value="P-loop containing nucleotide triphosphate hydrolases"/>
    <property type="match status" value="3"/>
</dbReference>
<evidence type="ECO:0000256" key="13">
    <source>
        <dbReference type="SAM" id="Coils"/>
    </source>
</evidence>